<feature type="region of interest" description="Disordered" evidence="1">
    <location>
        <begin position="1"/>
        <end position="37"/>
    </location>
</feature>
<keyword evidence="3" id="KW-1185">Reference proteome</keyword>
<dbReference type="Proteomes" id="UP001213000">
    <property type="component" value="Unassembled WGS sequence"/>
</dbReference>
<gene>
    <name evidence="2" type="ORF">NP233_g12037</name>
</gene>
<feature type="compositionally biased region" description="Polar residues" evidence="1">
    <location>
        <begin position="69"/>
        <end position="79"/>
    </location>
</feature>
<evidence type="ECO:0000256" key="1">
    <source>
        <dbReference type="SAM" id="MobiDB-lite"/>
    </source>
</evidence>
<dbReference type="AlphaFoldDB" id="A0AAD5VJ14"/>
<feature type="compositionally biased region" description="Polar residues" evidence="1">
    <location>
        <begin position="15"/>
        <end position="37"/>
    </location>
</feature>
<accession>A0AAD5VJ14</accession>
<feature type="compositionally biased region" description="Polar residues" evidence="1">
    <location>
        <begin position="89"/>
        <end position="110"/>
    </location>
</feature>
<feature type="region of interest" description="Disordered" evidence="1">
    <location>
        <begin position="69"/>
        <end position="110"/>
    </location>
</feature>
<organism evidence="2 3">
    <name type="scientific">Leucocoprinus birnbaumii</name>
    <dbReference type="NCBI Taxonomy" id="56174"/>
    <lineage>
        <taxon>Eukaryota</taxon>
        <taxon>Fungi</taxon>
        <taxon>Dikarya</taxon>
        <taxon>Basidiomycota</taxon>
        <taxon>Agaricomycotina</taxon>
        <taxon>Agaricomycetes</taxon>
        <taxon>Agaricomycetidae</taxon>
        <taxon>Agaricales</taxon>
        <taxon>Agaricineae</taxon>
        <taxon>Agaricaceae</taxon>
        <taxon>Leucocoprinus</taxon>
    </lineage>
</organism>
<protein>
    <submittedName>
        <fullName evidence="2">Uncharacterized protein</fullName>
    </submittedName>
</protein>
<reference evidence="2" key="1">
    <citation type="submission" date="2022-07" db="EMBL/GenBank/DDBJ databases">
        <title>Genome Sequence of Leucocoprinus birnbaumii.</title>
        <authorList>
            <person name="Buettner E."/>
        </authorList>
    </citation>
    <scope>NUCLEOTIDE SEQUENCE</scope>
    <source>
        <strain evidence="2">VT141</strain>
    </source>
</reference>
<feature type="compositionally biased region" description="Low complexity" evidence="1">
    <location>
        <begin position="161"/>
        <end position="176"/>
    </location>
</feature>
<sequence length="192" mass="21399">MRSYTNYQYGHAASPVSTSGATYAQSDTQWAQPQSPSFSVANQIVEEPQSSQDYQQTYAVSPQTAYYTPSPQATYYSPSSPTPAYHSPVSHQTTYSPQFTQSPQATEQTPTYVQDGRNRYYTLGSVTTSYTDNSVNIEGNNMVTFTHISRREGQPNAVVTQSYQSNSSGGYYNGNCQGQAQLEWQRHRSETQ</sequence>
<feature type="region of interest" description="Disordered" evidence="1">
    <location>
        <begin position="155"/>
        <end position="176"/>
    </location>
</feature>
<evidence type="ECO:0000313" key="2">
    <source>
        <dbReference type="EMBL" id="KAJ3556190.1"/>
    </source>
</evidence>
<proteinExistence type="predicted"/>
<evidence type="ECO:0000313" key="3">
    <source>
        <dbReference type="Proteomes" id="UP001213000"/>
    </source>
</evidence>
<dbReference type="EMBL" id="JANIEX010001603">
    <property type="protein sequence ID" value="KAJ3556190.1"/>
    <property type="molecule type" value="Genomic_DNA"/>
</dbReference>
<comment type="caution">
    <text evidence="2">The sequence shown here is derived from an EMBL/GenBank/DDBJ whole genome shotgun (WGS) entry which is preliminary data.</text>
</comment>
<name>A0AAD5VJ14_9AGAR</name>